<dbReference type="AlphaFoldDB" id="A0A5J4N8M1"/>
<dbReference type="Proteomes" id="UP000324629">
    <property type="component" value="Unassembled WGS sequence"/>
</dbReference>
<dbReference type="InterPro" id="IPR055469">
    <property type="entry name" value="DUF7041"/>
</dbReference>
<reference evidence="2 3" key="1">
    <citation type="journal article" date="2019" name="Gigascience">
        <title>Whole-genome sequence of the oriental lung fluke Paragonimus westermani.</title>
        <authorList>
            <person name="Oey H."/>
            <person name="Zakrzewski M."/>
            <person name="Narain K."/>
            <person name="Devi K.R."/>
            <person name="Agatsuma T."/>
            <person name="Nawaratna S."/>
            <person name="Gobert G.N."/>
            <person name="Jones M.K."/>
            <person name="Ragan M.A."/>
            <person name="McManus D.P."/>
            <person name="Krause L."/>
        </authorList>
    </citation>
    <scope>NUCLEOTIDE SEQUENCE [LARGE SCALE GENOMIC DNA]</scope>
    <source>
        <strain evidence="2 3">IND2009</strain>
    </source>
</reference>
<evidence type="ECO:0000313" key="2">
    <source>
        <dbReference type="EMBL" id="KAA3671730.1"/>
    </source>
</evidence>
<dbReference type="Pfam" id="PF23055">
    <property type="entry name" value="DUF7041"/>
    <property type="match status" value="1"/>
</dbReference>
<dbReference type="EMBL" id="QNGE01005912">
    <property type="protein sequence ID" value="KAA3671730.1"/>
    <property type="molecule type" value="Genomic_DNA"/>
</dbReference>
<comment type="caution">
    <text evidence="2">The sequence shown here is derived from an EMBL/GenBank/DDBJ whole genome shotgun (WGS) entry which is preliminary data.</text>
</comment>
<feature type="non-terminal residue" evidence="2">
    <location>
        <position position="1"/>
    </location>
</feature>
<feature type="domain" description="DUF7041" evidence="1">
    <location>
        <begin position="37"/>
        <end position="119"/>
    </location>
</feature>
<sequence>RHLAVFCSISQSLNFLPLISGDAELANSSISLIGVHLPTFWNSHPAVWFRLAEVQFQTRRVTDSYTMFPHVVSELPVEIVQEASNVIMNPHPSEPYEHLKSILLKRIIESEQSGLEQLISGLELDDRKPSQLLRRLLPILDGRCVPSSTKTLSKA</sequence>
<organism evidence="2 3">
    <name type="scientific">Paragonimus westermani</name>
    <dbReference type="NCBI Taxonomy" id="34504"/>
    <lineage>
        <taxon>Eukaryota</taxon>
        <taxon>Metazoa</taxon>
        <taxon>Spiralia</taxon>
        <taxon>Lophotrochozoa</taxon>
        <taxon>Platyhelminthes</taxon>
        <taxon>Trematoda</taxon>
        <taxon>Digenea</taxon>
        <taxon>Plagiorchiida</taxon>
        <taxon>Troglotremata</taxon>
        <taxon>Troglotrematidae</taxon>
        <taxon>Paragonimus</taxon>
    </lineage>
</organism>
<proteinExistence type="predicted"/>
<keyword evidence="3" id="KW-1185">Reference proteome</keyword>
<gene>
    <name evidence="2" type="ORF">DEA37_0012811</name>
</gene>
<accession>A0A5J4N8M1</accession>
<protein>
    <recommendedName>
        <fullName evidence="1">DUF7041 domain-containing protein</fullName>
    </recommendedName>
</protein>
<name>A0A5J4N8M1_9TREM</name>
<evidence type="ECO:0000313" key="3">
    <source>
        <dbReference type="Proteomes" id="UP000324629"/>
    </source>
</evidence>
<dbReference type="PANTHER" id="PTHR33327:SF3">
    <property type="entry name" value="RNA-DIRECTED DNA POLYMERASE"/>
    <property type="match status" value="1"/>
</dbReference>
<dbReference type="PANTHER" id="PTHR33327">
    <property type="entry name" value="ENDONUCLEASE"/>
    <property type="match status" value="1"/>
</dbReference>
<evidence type="ECO:0000259" key="1">
    <source>
        <dbReference type="Pfam" id="PF23055"/>
    </source>
</evidence>